<keyword evidence="2" id="KW-1185">Reference proteome</keyword>
<sequence>MTQAGSSVGDAGLAHAALRGALDALRGDRRAEAWAALAPLLPPHTGGDIAADPAPLLGMAQESNARLDWIGGLLAYEVLVAAGHARFAKQQDWMARRAALQHDFHAQFEAPSSFGRLAEVLGTRLRRPVTAIATTRLRPGLVAMAVYRHAVTLEGEAAPAVLVEKVFGDRRTDAAKVAQKDLLFGAMPAARLRAPRYHGLHREGRFTSVLLDMAEGDPLPLERWDHVVRELLYHFWCEAPPTSLARGLTLARPMLETLRAIAGGREAATLHAALGGMDAAALLADRLPALERLVAAMPVFVLHDDLHAGNILVDAAGVPRLIDWDRWWLAPIGAGWPLLEEDAPPMLPSRITWARPLPLGVGTRELMAVAAMAALYRSMRGGRIAQAAQHLKRVLAWEG</sequence>
<gene>
    <name evidence="1" type="ORF">G3576_09125</name>
</gene>
<proteinExistence type="predicted"/>
<dbReference type="EMBL" id="JAAIKB010000003">
    <property type="protein sequence ID" value="NGM20174.1"/>
    <property type="molecule type" value="Genomic_DNA"/>
</dbReference>
<dbReference type="Proteomes" id="UP000475385">
    <property type="component" value="Unassembled WGS sequence"/>
</dbReference>
<evidence type="ECO:0000313" key="2">
    <source>
        <dbReference type="Proteomes" id="UP000475385"/>
    </source>
</evidence>
<comment type="caution">
    <text evidence="1">The sequence shown here is derived from an EMBL/GenBank/DDBJ whole genome shotgun (WGS) entry which is preliminary data.</text>
</comment>
<dbReference type="InterPro" id="IPR011009">
    <property type="entry name" value="Kinase-like_dom_sf"/>
</dbReference>
<dbReference type="SUPFAM" id="SSF56112">
    <property type="entry name" value="Protein kinase-like (PK-like)"/>
    <property type="match status" value="1"/>
</dbReference>
<protein>
    <submittedName>
        <fullName evidence="1">Uncharacterized protein</fullName>
    </submittedName>
</protein>
<dbReference type="Gene3D" id="1.10.510.10">
    <property type="entry name" value="Transferase(Phosphotransferase) domain 1"/>
    <property type="match status" value="1"/>
</dbReference>
<dbReference type="RefSeq" id="WP_164694083.1">
    <property type="nucleotide sequence ID" value="NZ_JAAIKB010000003.1"/>
</dbReference>
<reference evidence="1 2" key="2">
    <citation type="submission" date="2020-03" db="EMBL/GenBank/DDBJ databases">
        <title>Roseomonas stagni sp. nov., isolated from pond water in Japan.</title>
        <authorList>
            <person name="Furuhata K."/>
            <person name="Miyamoto H."/>
            <person name="Goto K."/>
        </authorList>
    </citation>
    <scope>NUCLEOTIDE SEQUENCE [LARGE SCALE GENOMIC DNA]</scope>
    <source>
        <strain evidence="1 2">PeD5</strain>
    </source>
</reference>
<evidence type="ECO:0000313" key="1">
    <source>
        <dbReference type="EMBL" id="NGM20174.1"/>
    </source>
</evidence>
<name>A0A6M1LJZ9_9PROT</name>
<dbReference type="AlphaFoldDB" id="A0A6M1LJZ9"/>
<accession>A0A6M1LJZ9</accession>
<organism evidence="1 2">
    <name type="scientific">Falsiroseomonas algicola</name>
    <dbReference type="NCBI Taxonomy" id="2716930"/>
    <lineage>
        <taxon>Bacteria</taxon>
        <taxon>Pseudomonadati</taxon>
        <taxon>Pseudomonadota</taxon>
        <taxon>Alphaproteobacteria</taxon>
        <taxon>Acetobacterales</taxon>
        <taxon>Roseomonadaceae</taxon>
        <taxon>Falsiroseomonas</taxon>
    </lineage>
</organism>
<reference evidence="1 2" key="1">
    <citation type="submission" date="2020-02" db="EMBL/GenBank/DDBJ databases">
        <authorList>
            <person name="Kim H.M."/>
            <person name="Jeon C.O."/>
        </authorList>
    </citation>
    <scope>NUCLEOTIDE SEQUENCE [LARGE SCALE GENOMIC DNA]</scope>
    <source>
        <strain evidence="1 2">PeD5</strain>
    </source>
</reference>